<protein>
    <submittedName>
        <fullName evidence="2">Uncharacterized protein</fullName>
    </submittedName>
</protein>
<evidence type="ECO:0000313" key="1">
    <source>
        <dbReference type="EMBL" id="QJA61642.1"/>
    </source>
</evidence>
<organism evidence="2">
    <name type="scientific">viral metagenome</name>
    <dbReference type="NCBI Taxonomy" id="1070528"/>
    <lineage>
        <taxon>unclassified sequences</taxon>
        <taxon>metagenomes</taxon>
        <taxon>organismal metagenomes</taxon>
    </lineage>
</organism>
<accession>A0A6M3K0P2</accession>
<dbReference type="EMBL" id="MT142154">
    <property type="protein sequence ID" value="QJA75308.1"/>
    <property type="molecule type" value="Genomic_DNA"/>
</dbReference>
<dbReference type="AlphaFoldDB" id="A0A6M3K0P2"/>
<proteinExistence type="predicted"/>
<name>A0A6M3K0P2_9ZZZZ</name>
<dbReference type="EMBL" id="MT141448">
    <property type="protein sequence ID" value="QJA61642.1"/>
    <property type="molecule type" value="Genomic_DNA"/>
</dbReference>
<evidence type="ECO:0000313" key="2">
    <source>
        <dbReference type="EMBL" id="QJA75308.1"/>
    </source>
</evidence>
<gene>
    <name evidence="2" type="ORF">MM415A01822_0017</name>
    <name evidence="1" type="ORF">MM415B00904_0010</name>
</gene>
<reference evidence="2" key="1">
    <citation type="submission" date="2020-03" db="EMBL/GenBank/DDBJ databases">
        <title>The deep terrestrial virosphere.</title>
        <authorList>
            <person name="Holmfeldt K."/>
            <person name="Nilsson E."/>
            <person name="Simone D."/>
            <person name="Lopez-Fernandez M."/>
            <person name="Wu X."/>
            <person name="de Brujin I."/>
            <person name="Lundin D."/>
            <person name="Andersson A."/>
            <person name="Bertilsson S."/>
            <person name="Dopson M."/>
        </authorList>
    </citation>
    <scope>NUCLEOTIDE SEQUENCE</scope>
    <source>
        <strain evidence="2">MM415A01822</strain>
        <strain evidence="1">MM415B00904</strain>
    </source>
</reference>
<sequence>MNAICGGVISLSMLKKGMKKYGIWFGMMSFVMPDKYYKKFITYKKAGNEKMAQKLFDRYAVSQI</sequence>